<name>A0A6M5YRE1_9BACT</name>
<dbReference type="RefSeq" id="WP_171472168.1">
    <property type="nucleotide sequence ID" value="NZ_CP053452.2"/>
</dbReference>
<protein>
    <submittedName>
        <fullName evidence="2">Uncharacterized protein</fullName>
    </submittedName>
</protein>
<sequence length="188" mass="21064">MISFRCWFCNRGFYKPVELVGQRFVCGCGRRVKVPKRMRDVSAQAIAASVVGRRASSQSLLDRDLQKAQRMISFRCWFCNRGFYKPAEFAGQRFVCGCGRRVKVPKRSGGSSKAFSLGDWLVESLVYGGAGALFGFLLCIVIVPRVPLVRRPTELTIAMTLFGLLVGVIFGERGINWIGQKLRDRENG</sequence>
<feature type="transmembrane region" description="Helical" evidence="1">
    <location>
        <begin position="120"/>
        <end position="143"/>
    </location>
</feature>
<proteinExistence type="predicted"/>
<reference evidence="3" key="1">
    <citation type="submission" date="2020-05" db="EMBL/GenBank/DDBJ databases">
        <title>Frigoriglobus tundricola gen. nov., sp. nov., a psychrotolerant cellulolytic planctomycete of the family Gemmataceae with two divergent copies of 16S rRNA gene.</title>
        <authorList>
            <person name="Kulichevskaya I.S."/>
            <person name="Ivanova A.A."/>
            <person name="Naumoff D.G."/>
            <person name="Beletsky A.V."/>
            <person name="Rijpstra W.I.C."/>
            <person name="Sinninghe Damste J.S."/>
            <person name="Mardanov A.V."/>
            <person name="Ravin N.V."/>
            <person name="Dedysh S.N."/>
        </authorList>
    </citation>
    <scope>NUCLEOTIDE SEQUENCE [LARGE SCALE GENOMIC DNA]</scope>
    <source>
        <strain evidence="3">PL17</strain>
    </source>
</reference>
<organism evidence="2 3">
    <name type="scientific">Frigoriglobus tundricola</name>
    <dbReference type="NCBI Taxonomy" id="2774151"/>
    <lineage>
        <taxon>Bacteria</taxon>
        <taxon>Pseudomonadati</taxon>
        <taxon>Planctomycetota</taxon>
        <taxon>Planctomycetia</taxon>
        <taxon>Gemmatales</taxon>
        <taxon>Gemmataceae</taxon>
        <taxon>Frigoriglobus</taxon>
    </lineage>
</organism>
<accession>A0A6M5YRE1</accession>
<dbReference type="EMBL" id="CP053452">
    <property type="protein sequence ID" value="QJW96625.1"/>
    <property type="molecule type" value="Genomic_DNA"/>
</dbReference>
<keyword evidence="1" id="KW-1133">Transmembrane helix</keyword>
<dbReference type="Proteomes" id="UP000503447">
    <property type="component" value="Chromosome"/>
</dbReference>
<feature type="transmembrane region" description="Helical" evidence="1">
    <location>
        <begin position="155"/>
        <end position="175"/>
    </location>
</feature>
<evidence type="ECO:0000313" key="3">
    <source>
        <dbReference type="Proteomes" id="UP000503447"/>
    </source>
</evidence>
<evidence type="ECO:0000256" key="1">
    <source>
        <dbReference type="SAM" id="Phobius"/>
    </source>
</evidence>
<keyword evidence="1" id="KW-0472">Membrane</keyword>
<gene>
    <name evidence="2" type="ORF">FTUN_4182</name>
</gene>
<dbReference type="AlphaFoldDB" id="A0A6M5YRE1"/>
<keyword evidence="3" id="KW-1185">Reference proteome</keyword>
<keyword evidence="1" id="KW-0812">Transmembrane</keyword>
<dbReference type="KEGG" id="ftj:FTUN_4182"/>
<evidence type="ECO:0000313" key="2">
    <source>
        <dbReference type="EMBL" id="QJW96625.1"/>
    </source>
</evidence>